<name>A0A6L2K3P8_TANCI</name>
<dbReference type="EMBL" id="BKCJ010001780">
    <property type="protein sequence ID" value="GEU43973.1"/>
    <property type="molecule type" value="Genomic_DNA"/>
</dbReference>
<gene>
    <name evidence="2" type="ORF">Tci_015951</name>
</gene>
<evidence type="ECO:0000313" key="2">
    <source>
        <dbReference type="EMBL" id="GEU43973.1"/>
    </source>
</evidence>
<dbReference type="InterPro" id="IPR021109">
    <property type="entry name" value="Peptidase_aspartic_dom_sf"/>
</dbReference>
<proteinExistence type="predicted"/>
<evidence type="ECO:0008006" key="3">
    <source>
        <dbReference type="Google" id="ProtNLM"/>
    </source>
</evidence>
<reference evidence="2" key="1">
    <citation type="journal article" date="2019" name="Sci. Rep.">
        <title>Draft genome of Tanacetum cinerariifolium, the natural source of mosquito coil.</title>
        <authorList>
            <person name="Yamashiro T."/>
            <person name="Shiraishi A."/>
            <person name="Satake H."/>
            <person name="Nakayama K."/>
        </authorList>
    </citation>
    <scope>NUCLEOTIDE SEQUENCE</scope>
</reference>
<organism evidence="2">
    <name type="scientific">Tanacetum cinerariifolium</name>
    <name type="common">Dalmatian daisy</name>
    <name type="synonym">Chrysanthemum cinerariifolium</name>
    <dbReference type="NCBI Taxonomy" id="118510"/>
    <lineage>
        <taxon>Eukaryota</taxon>
        <taxon>Viridiplantae</taxon>
        <taxon>Streptophyta</taxon>
        <taxon>Embryophyta</taxon>
        <taxon>Tracheophyta</taxon>
        <taxon>Spermatophyta</taxon>
        <taxon>Magnoliopsida</taxon>
        <taxon>eudicotyledons</taxon>
        <taxon>Gunneridae</taxon>
        <taxon>Pentapetalae</taxon>
        <taxon>asterids</taxon>
        <taxon>campanulids</taxon>
        <taxon>Asterales</taxon>
        <taxon>Asteraceae</taxon>
        <taxon>Asteroideae</taxon>
        <taxon>Anthemideae</taxon>
        <taxon>Anthemidinae</taxon>
        <taxon>Tanacetum</taxon>
    </lineage>
</organism>
<dbReference type="Gene3D" id="2.40.70.10">
    <property type="entry name" value="Acid Proteases"/>
    <property type="match status" value="1"/>
</dbReference>
<feature type="region of interest" description="Disordered" evidence="1">
    <location>
        <begin position="265"/>
        <end position="292"/>
    </location>
</feature>
<protein>
    <recommendedName>
        <fullName evidence="3">Reverse transcriptase domain-containing protein</fullName>
    </recommendedName>
</protein>
<dbReference type="AlphaFoldDB" id="A0A6L2K3P8"/>
<feature type="compositionally biased region" description="Basic and acidic residues" evidence="1">
    <location>
        <begin position="26"/>
        <end position="35"/>
    </location>
</feature>
<feature type="region of interest" description="Disordered" evidence="1">
    <location>
        <begin position="605"/>
        <end position="636"/>
    </location>
</feature>
<feature type="compositionally biased region" description="Polar residues" evidence="1">
    <location>
        <begin position="277"/>
        <end position="289"/>
    </location>
</feature>
<dbReference type="Gene3D" id="4.10.60.10">
    <property type="entry name" value="Zinc finger, CCHC-type"/>
    <property type="match status" value="1"/>
</dbReference>
<accession>A0A6L2K3P8</accession>
<comment type="caution">
    <text evidence="2">The sequence shown here is derived from an EMBL/GenBank/DDBJ whole genome shotgun (WGS) entry which is preliminary data.</text>
</comment>
<dbReference type="Pfam" id="PF08284">
    <property type="entry name" value="RVP_2"/>
    <property type="match status" value="1"/>
</dbReference>
<feature type="compositionally biased region" description="Basic and acidic residues" evidence="1">
    <location>
        <begin position="605"/>
        <end position="630"/>
    </location>
</feature>
<sequence length="739" mass="84476">MIKKSRLVLVEEDRVEEFIGENARRFDTNHRENRRQQPPFKRQNTGGQNVARAYMAGNIEKRDYGSTFPYCNRYKPHHKGQCTVRCHNCRRIGNLARDCMSVMAVTTQGTPGPNQNVVTCFDYGAQGHYQKNYPKVKNQNRGNKARVPDARCKAYVLGGGDANPNSNTVTGLLGDPFNIDLMPIDLGSFDLIIGMDWLAKNHAVIVCDEKIVRIPYENKILIVQRDKIDEKKSMLSIISCVKAHKYMEKGCQLFLAQVTMKENKDKSKEKRLEDVPTHQSFPGSLSQRGCNEDDDEELYRDVNINLEGRDVQMTDVHTTQVLEDTHVTLSPVNPDGQQQSSSVSSQFVTSMLNPNPDIGINFLFESTHRVNALISTAVVPLLVTAPTIPPPSIPIMLQVQKAPTPTPTTAPSSFLQDLLNFGSLFVFGHRLKTLEANFFEFMQTNQFAGAVSSISSIVDRYIDHQMNEAIKVAVQIQSDRLRDEAQAEDEYFLNKLDENIQKIIKEQVKVQVSKILPKIEKTVNKQLEAEVLTRSSNSSKTSYVMAVDLSELELKKILIEKMESNKSIHRSDEQMNLYKALVDAYECDKIILNTYGDTVMLKRHRDDADKDEEPSARLDRGPREEEKEKSQNTLTPELLAGPTYEMMKGSCKSLAELEFFLKEVYKFYGFAVNRESDRDVYSKRRIITVTELQIVEWHDYKHLDWITVHRDNDKLYKFKEGDFKRLRIQDIEDILLLLV</sequence>
<feature type="compositionally biased region" description="Basic and acidic residues" evidence="1">
    <location>
        <begin position="265"/>
        <end position="276"/>
    </location>
</feature>
<feature type="region of interest" description="Disordered" evidence="1">
    <location>
        <begin position="26"/>
        <end position="48"/>
    </location>
</feature>
<evidence type="ECO:0000256" key="1">
    <source>
        <dbReference type="SAM" id="MobiDB-lite"/>
    </source>
</evidence>